<sequence>MPQLYLASDKGYQFIRNLNYGFYMEISEDKEVAILMKLEPGLTNSIIEGCDISLVIRNPNLFCRSCTLYVYDNKNDPFYATAKELGDEDKFLKGFDHAVAAIADGRKEVVMVLYNEVNSPVFSSNIGIEANTEDFKKWLAKIYNEPAYRDFDGFQVANGNFMPETAVKGFEVRLRNEDHSKNETLIISSPDYDGNEITSPVSGEGTFRHSDFRKDGKHGRLQELALDTKLTTLFSRGKCFFSSPRYDNNLEMIDFIILDHNAAILIESKYVISKKKNKRNDNIIKAINQLNKAEQVILQRSFRMEDDFLNKRLKEIDVILKICIINDRLYLDDEYAKQLSLRFEKEKLPLFLSVTVFSDLLVGLNLKNPEFLSYNLFFNLFAVYDRYLEGDEPINYHHGFSVGGMNAFELTELGKKVKK</sequence>
<organism evidence="1 2">
    <name type="scientific">Sphingobacterium kitahiroshimense</name>
    <dbReference type="NCBI Taxonomy" id="470446"/>
    <lineage>
        <taxon>Bacteria</taxon>
        <taxon>Pseudomonadati</taxon>
        <taxon>Bacteroidota</taxon>
        <taxon>Sphingobacteriia</taxon>
        <taxon>Sphingobacteriales</taxon>
        <taxon>Sphingobacteriaceae</taxon>
        <taxon>Sphingobacterium</taxon>
    </lineage>
</organism>
<name>A0ABV0C0E9_9SPHI</name>
<dbReference type="EMBL" id="JBDJNQ010000009">
    <property type="protein sequence ID" value="MEN5379087.1"/>
    <property type="molecule type" value="Genomic_DNA"/>
</dbReference>
<proteinExistence type="predicted"/>
<dbReference type="Proteomes" id="UP001409291">
    <property type="component" value="Unassembled WGS sequence"/>
</dbReference>
<keyword evidence="2" id="KW-1185">Reference proteome</keyword>
<accession>A0ABV0C0E9</accession>
<comment type="caution">
    <text evidence="1">The sequence shown here is derived from an EMBL/GenBank/DDBJ whole genome shotgun (WGS) entry which is preliminary data.</text>
</comment>
<evidence type="ECO:0000313" key="1">
    <source>
        <dbReference type="EMBL" id="MEN5379087.1"/>
    </source>
</evidence>
<protein>
    <submittedName>
        <fullName evidence="1">Uncharacterized protein</fullName>
    </submittedName>
</protein>
<gene>
    <name evidence="1" type="ORF">ABE541_17620</name>
</gene>
<reference evidence="1 2" key="1">
    <citation type="submission" date="2024-04" db="EMBL/GenBank/DDBJ databases">
        <title>WGS of bacteria from Torrens River.</title>
        <authorList>
            <person name="Wyrsch E.R."/>
            <person name="Drigo B."/>
        </authorList>
    </citation>
    <scope>NUCLEOTIDE SEQUENCE [LARGE SCALE GENOMIC DNA]</scope>
    <source>
        <strain evidence="1 2">TWI391</strain>
    </source>
</reference>
<evidence type="ECO:0000313" key="2">
    <source>
        <dbReference type="Proteomes" id="UP001409291"/>
    </source>
</evidence>
<dbReference type="RefSeq" id="WP_346581877.1">
    <property type="nucleotide sequence ID" value="NZ_JBDJNQ010000009.1"/>
</dbReference>